<dbReference type="InterPro" id="IPR016696">
    <property type="entry name" value="TRAPP-I_su5"/>
</dbReference>
<organism evidence="1 2">
    <name type="scientific">Hibiscus sabdariffa</name>
    <name type="common">roselle</name>
    <dbReference type="NCBI Taxonomy" id="183260"/>
    <lineage>
        <taxon>Eukaryota</taxon>
        <taxon>Viridiplantae</taxon>
        <taxon>Streptophyta</taxon>
        <taxon>Embryophyta</taxon>
        <taxon>Tracheophyta</taxon>
        <taxon>Spermatophyta</taxon>
        <taxon>Magnoliopsida</taxon>
        <taxon>eudicotyledons</taxon>
        <taxon>Gunneridae</taxon>
        <taxon>Pentapetalae</taxon>
        <taxon>rosids</taxon>
        <taxon>malvids</taxon>
        <taxon>Malvales</taxon>
        <taxon>Malvaceae</taxon>
        <taxon>Malvoideae</taxon>
        <taxon>Hibiscus</taxon>
    </lineage>
</organism>
<gene>
    <name evidence="1" type="ORF">V6N12_046688</name>
</gene>
<dbReference type="PANTHER" id="PTHR20902:SF0">
    <property type="entry name" value="TRAFFICKING PROTEIN PARTICLE COMPLEX SUBUNIT 5"/>
    <property type="match status" value="1"/>
</dbReference>
<evidence type="ECO:0000313" key="2">
    <source>
        <dbReference type="Proteomes" id="UP001472677"/>
    </source>
</evidence>
<dbReference type="Pfam" id="PF01248">
    <property type="entry name" value="Ribosomal_L7Ae"/>
    <property type="match status" value="1"/>
</dbReference>
<proteinExistence type="predicted"/>
<dbReference type="InterPro" id="IPR007194">
    <property type="entry name" value="TRAPP_component"/>
</dbReference>
<accession>A0ABR2AR62</accession>
<sequence>MIGAGKIKQYSNILEKPLSKGKQEVSLSAFAFLFSELVQYNQTQVDNISELERRLEDAGYAVGARVLELLCHRDKGNRRETRLLGILSFVHSTVWKVLFGKVADSLEKGTEHEDEYMISEKDLLVNKFISVPKDMGTFNCGAFVAGIVRGVLDGAGFPAVVTAHFVPMEGQQRPRTTILIKFAEEVLRREARPQKKQPKTLKSENQYICSTLCIPPPPSRQISSSISQLSEPPIPSSAQIMSGEEVAVALPEAPAALGEPMDINTALPLVVRKSQAHGGLARGLHEAAKAIEKHNAHLCILAEDCDQPDYVKLVKALCADHNVKVLRAPSSKTLGEWAGLCKIDSEGKARKVVGCSCVVVKDYGEQHEAVEVVQQHKD</sequence>
<dbReference type="PROSITE" id="PS01189">
    <property type="entry name" value="RIBOSOMAL_S12E"/>
    <property type="match status" value="1"/>
</dbReference>
<dbReference type="Pfam" id="PF04051">
    <property type="entry name" value="TRAPP"/>
    <property type="match status" value="1"/>
</dbReference>
<dbReference type="PRINTS" id="PR00972">
    <property type="entry name" value="RIBSOMALS12E"/>
</dbReference>
<reference evidence="1 2" key="1">
    <citation type="journal article" date="2024" name="G3 (Bethesda)">
        <title>Genome assembly of Hibiscus sabdariffa L. provides insights into metabolisms of medicinal natural products.</title>
        <authorList>
            <person name="Kim T."/>
        </authorList>
    </citation>
    <scope>NUCLEOTIDE SEQUENCE [LARGE SCALE GENOMIC DNA]</scope>
    <source>
        <strain evidence="1">TK-2024</strain>
        <tissue evidence="1">Old leaves</tissue>
    </source>
</reference>
<dbReference type="Proteomes" id="UP001472677">
    <property type="component" value="Unassembled WGS sequence"/>
</dbReference>
<dbReference type="EMBL" id="JBBPBM010000384">
    <property type="protein sequence ID" value="KAK8496121.1"/>
    <property type="molecule type" value="Genomic_DNA"/>
</dbReference>
<dbReference type="InterPro" id="IPR047860">
    <property type="entry name" value="Ribosomal_eS12_CS"/>
</dbReference>
<dbReference type="SUPFAM" id="SSF55315">
    <property type="entry name" value="L30e-like"/>
    <property type="match status" value="1"/>
</dbReference>
<dbReference type="PANTHER" id="PTHR20902">
    <property type="entry name" value="41-2 PROTEIN ANTIGEN-RELATED"/>
    <property type="match status" value="1"/>
</dbReference>
<dbReference type="InterPro" id="IPR000530">
    <property type="entry name" value="Ribosomal_eS12"/>
</dbReference>
<dbReference type="InterPro" id="IPR029064">
    <property type="entry name" value="Ribosomal_eL30-like_sf"/>
</dbReference>
<dbReference type="InterPro" id="IPR024096">
    <property type="entry name" value="NO_sig/Golgi_transp_ligand-bd"/>
</dbReference>
<dbReference type="Gene3D" id="3.30.1330.30">
    <property type="match status" value="1"/>
</dbReference>
<evidence type="ECO:0000313" key="1">
    <source>
        <dbReference type="EMBL" id="KAK8496121.1"/>
    </source>
</evidence>
<name>A0ABR2AR62_9ROSI</name>
<dbReference type="InterPro" id="IPR004038">
    <property type="entry name" value="Ribosomal_eL8/eL30/eS12/Gad45"/>
</dbReference>
<dbReference type="Gene3D" id="3.30.1380.20">
    <property type="entry name" value="Trafficking protein particle complex subunit 3"/>
    <property type="match status" value="1"/>
</dbReference>
<protein>
    <submittedName>
        <fullName evidence="1">Uncharacterized protein</fullName>
    </submittedName>
</protein>
<comment type="caution">
    <text evidence="1">The sequence shown here is derived from an EMBL/GenBank/DDBJ whole genome shotgun (WGS) entry which is preliminary data.</text>
</comment>
<keyword evidence="2" id="KW-1185">Reference proteome</keyword>
<dbReference type="CDD" id="cd14943">
    <property type="entry name" value="TRAPPC5_Trs31"/>
    <property type="match status" value="1"/>
</dbReference>
<dbReference type="SUPFAM" id="SSF111126">
    <property type="entry name" value="Ligand-binding domain in the NO signalling and Golgi transport"/>
    <property type="match status" value="1"/>
</dbReference>